<dbReference type="EMBL" id="ANNX02000040">
    <property type="protein sequence ID" value="KYC38600.1"/>
    <property type="molecule type" value="Genomic_DNA"/>
</dbReference>
<gene>
    <name evidence="1" type="ORF">WA1_36070</name>
</gene>
<dbReference type="Proteomes" id="UP000076925">
    <property type="component" value="Unassembled WGS sequence"/>
</dbReference>
<evidence type="ECO:0000313" key="1">
    <source>
        <dbReference type="EMBL" id="KYC38600.1"/>
    </source>
</evidence>
<dbReference type="STRING" id="128403.WA1_36070"/>
<organism evidence="1 2">
    <name type="scientific">Scytonema hofmannii PCC 7110</name>
    <dbReference type="NCBI Taxonomy" id="128403"/>
    <lineage>
        <taxon>Bacteria</taxon>
        <taxon>Bacillati</taxon>
        <taxon>Cyanobacteriota</taxon>
        <taxon>Cyanophyceae</taxon>
        <taxon>Nostocales</taxon>
        <taxon>Scytonemataceae</taxon>
        <taxon>Scytonema</taxon>
    </lineage>
</organism>
<reference evidence="1 2" key="1">
    <citation type="journal article" date="2013" name="Genome Biol. Evol.">
        <title>Genomes of Stigonematalean cyanobacteria (subsection V) and the evolution of oxygenic photosynthesis from prokaryotes to plastids.</title>
        <authorList>
            <person name="Dagan T."/>
            <person name="Roettger M."/>
            <person name="Stucken K."/>
            <person name="Landan G."/>
            <person name="Koch R."/>
            <person name="Major P."/>
            <person name="Gould S.B."/>
            <person name="Goremykin V.V."/>
            <person name="Rippka R."/>
            <person name="Tandeau de Marsac N."/>
            <person name="Gugger M."/>
            <person name="Lockhart P.J."/>
            <person name="Allen J.F."/>
            <person name="Brune I."/>
            <person name="Maus I."/>
            <person name="Puhler A."/>
            <person name="Martin W.F."/>
        </authorList>
    </citation>
    <scope>NUCLEOTIDE SEQUENCE [LARGE SCALE GENOMIC DNA]</scope>
    <source>
        <strain evidence="1 2">PCC 7110</strain>
    </source>
</reference>
<accession>A0A139X1R1</accession>
<dbReference type="AlphaFoldDB" id="A0A139X1R1"/>
<keyword evidence="2" id="KW-1185">Reference proteome</keyword>
<evidence type="ECO:0000313" key="2">
    <source>
        <dbReference type="Proteomes" id="UP000076925"/>
    </source>
</evidence>
<name>A0A139X1R1_9CYAN</name>
<sequence>MTVTTEKNLITNTTNRTVYQPVIPKNWRLRSGYLSEGNSDFESVHVLIGQFLTDRHSPDPLPDSSLLTENAKFQWGYGKPLDKGD</sequence>
<protein>
    <submittedName>
        <fullName evidence="1">Uncharacterized protein</fullName>
    </submittedName>
</protein>
<dbReference type="RefSeq" id="WP_017745782.1">
    <property type="nucleotide sequence ID" value="NZ_KQ976354.1"/>
</dbReference>
<comment type="caution">
    <text evidence="1">The sequence shown here is derived from an EMBL/GenBank/DDBJ whole genome shotgun (WGS) entry which is preliminary data.</text>
</comment>
<proteinExistence type="predicted"/>